<evidence type="ECO:0000313" key="9">
    <source>
        <dbReference type="Proteomes" id="UP000693981"/>
    </source>
</evidence>
<comment type="caution">
    <text evidence="8">The sequence shown here is derived from an EMBL/GenBank/DDBJ whole genome shotgun (WGS) entry which is preliminary data.</text>
</comment>
<keyword evidence="3" id="KW-0347">Helicase</keyword>
<dbReference type="GO" id="GO:0003676">
    <property type="term" value="F:nucleic acid binding"/>
    <property type="evidence" value="ECO:0007669"/>
    <property type="project" value="InterPro"/>
</dbReference>
<keyword evidence="9" id="KW-1185">Reference proteome</keyword>
<evidence type="ECO:0000256" key="2">
    <source>
        <dbReference type="ARBA" id="ARBA00022801"/>
    </source>
</evidence>
<gene>
    <name evidence="8" type="ORF">PHYBOEH_011514</name>
</gene>
<dbReference type="Pfam" id="PF26142">
    <property type="entry name" value="DD_DDX21-DDX50"/>
    <property type="match status" value="1"/>
</dbReference>
<reference evidence="8" key="1">
    <citation type="submission" date="2021-02" db="EMBL/GenBank/DDBJ databases">
        <authorList>
            <person name="Palmer J.M."/>
        </authorList>
    </citation>
    <scope>NUCLEOTIDE SEQUENCE</scope>
    <source>
        <strain evidence="8">SCRP23</strain>
    </source>
</reference>
<evidence type="ECO:0000256" key="1">
    <source>
        <dbReference type="ARBA" id="ARBA00022741"/>
    </source>
</evidence>
<dbReference type="PROSITE" id="PS51192">
    <property type="entry name" value="HELICASE_ATP_BIND_1"/>
    <property type="match status" value="1"/>
</dbReference>
<dbReference type="InterPro" id="IPR059027">
    <property type="entry name" value="DD_DDX21-DDX50"/>
</dbReference>
<dbReference type="GO" id="GO:0016787">
    <property type="term" value="F:hydrolase activity"/>
    <property type="evidence" value="ECO:0007669"/>
    <property type="project" value="UniProtKB-KW"/>
</dbReference>
<proteinExistence type="predicted"/>
<dbReference type="EMBL" id="JAGDFL010000088">
    <property type="protein sequence ID" value="KAG7398191.1"/>
    <property type="molecule type" value="Genomic_DNA"/>
</dbReference>
<feature type="domain" description="Helicase C-terminal" evidence="7">
    <location>
        <begin position="325"/>
        <end position="469"/>
    </location>
</feature>
<dbReference type="Proteomes" id="UP000693981">
    <property type="component" value="Unassembled WGS sequence"/>
</dbReference>
<sequence>MLPLAVSLRRLAGRSAAVRQLAALRAAPLAARGSAANLRVLTAVPRDGSVSFFSSAPVGFGNDGAAVEEISGLDDAEDVELEPVPMKKGFVGQKPVEDFDLSQQTQRNLHAVGVTHLFPVQTQSFDVMMKGSDIMGRSKTGSGKTLAFALPIIEKILANRNGSRNPQALVLLPTRELAQQVHDEVQRVAPQLRTVTVVGGVSYTVQENQLRRGVDILVGTPGRIMDLVDKRSLSLEDVNVSVLDEADMMLKFGFQEAVETILGWVPEGGQTVMWSATFPKWVSSMARKFLKEPVSIDLVGDNDNHVPATVAHKAINAPVRDRIGLLENVLRLHANDGQTLVFTETKQEADEIANSLSGQDARALHGDLSQGMRTATMNGFRNGSVKTLVCTDIAARGLDIANVDLVVQYRLPSDKESFVHRAGRTGRAGRSGTNIVFFDRSDSGDVLDFERRYKFKFAHSAPPRPELMLEGALKDVTKQLTSLSKANAQLFDEAAQAMIEEKGTGALSAALALLCGFDSKKMTTLSMLTGRYRMETVQVDGVPNARELNRLLSSFMDDRVDIYPVEDGKLAFDIPQGQLEKLQAHLTASCPGEDVTVSAAVEFSRVLIDRIRNNNNGGRFNSSFRGGRNNNRFGGNNRFGDNNRFGGNKRRNDRDGGFRRNNSNNYDSSFSKGRSSNRGGFGRFVEGGNNRFSKKNYDDSW</sequence>
<accession>A0A8T1WY67</accession>
<dbReference type="AlphaFoldDB" id="A0A8T1WY67"/>
<feature type="compositionally biased region" description="Low complexity" evidence="5">
    <location>
        <begin position="618"/>
        <end position="646"/>
    </location>
</feature>
<dbReference type="SMART" id="SM00487">
    <property type="entry name" value="DEXDc"/>
    <property type="match status" value="1"/>
</dbReference>
<evidence type="ECO:0000313" key="8">
    <source>
        <dbReference type="EMBL" id="KAG7398191.1"/>
    </source>
</evidence>
<dbReference type="InterPro" id="IPR044742">
    <property type="entry name" value="DEAD/DEAH_RhlB"/>
</dbReference>
<evidence type="ECO:0000259" key="6">
    <source>
        <dbReference type="PROSITE" id="PS51192"/>
    </source>
</evidence>
<dbReference type="PROSITE" id="PS51194">
    <property type="entry name" value="HELICASE_CTER"/>
    <property type="match status" value="1"/>
</dbReference>
<dbReference type="PANTHER" id="PTHR47959:SF1">
    <property type="entry name" value="ATP-DEPENDENT RNA HELICASE DBPA"/>
    <property type="match status" value="1"/>
</dbReference>
<feature type="domain" description="Helicase ATP-binding" evidence="6">
    <location>
        <begin position="125"/>
        <end position="296"/>
    </location>
</feature>
<evidence type="ECO:0000256" key="3">
    <source>
        <dbReference type="ARBA" id="ARBA00022806"/>
    </source>
</evidence>
<dbReference type="CDD" id="cd18787">
    <property type="entry name" value="SF2_C_DEAD"/>
    <property type="match status" value="1"/>
</dbReference>
<dbReference type="InterPro" id="IPR011545">
    <property type="entry name" value="DEAD/DEAH_box_helicase_dom"/>
</dbReference>
<dbReference type="InterPro" id="IPR001650">
    <property type="entry name" value="Helicase_C-like"/>
</dbReference>
<dbReference type="CDD" id="cd00268">
    <property type="entry name" value="DEADc"/>
    <property type="match status" value="1"/>
</dbReference>
<name>A0A8T1WY67_9STRA</name>
<dbReference type="Pfam" id="PF00270">
    <property type="entry name" value="DEAD"/>
    <property type="match status" value="1"/>
</dbReference>
<keyword evidence="1" id="KW-0547">Nucleotide-binding</keyword>
<evidence type="ECO:0000256" key="4">
    <source>
        <dbReference type="ARBA" id="ARBA00022840"/>
    </source>
</evidence>
<feature type="compositionally biased region" description="Low complexity" evidence="5">
    <location>
        <begin position="659"/>
        <end position="678"/>
    </location>
</feature>
<feature type="region of interest" description="Disordered" evidence="5">
    <location>
        <begin position="618"/>
        <end position="687"/>
    </location>
</feature>
<keyword evidence="2" id="KW-0378">Hydrolase</keyword>
<dbReference type="GO" id="GO:0005524">
    <property type="term" value="F:ATP binding"/>
    <property type="evidence" value="ECO:0007669"/>
    <property type="project" value="UniProtKB-KW"/>
</dbReference>
<dbReference type="InterPro" id="IPR014001">
    <property type="entry name" value="Helicase_ATP-bd"/>
</dbReference>
<dbReference type="GO" id="GO:0005829">
    <property type="term" value="C:cytosol"/>
    <property type="evidence" value="ECO:0007669"/>
    <property type="project" value="TreeGrafter"/>
</dbReference>
<dbReference type="GO" id="GO:0003724">
    <property type="term" value="F:RNA helicase activity"/>
    <property type="evidence" value="ECO:0007669"/>
    <property type="project" value="TreeGrafter"/>
</dbReference>
<keyword evidence="4" id="KW-0067">ATP-binding</keyword>
<evidence type="ECO:0008006" key="10">
    <source>
        <dbReference type="Google" id="ProtNLM"/>
    </source>
</evidence>
<evidence type="ECO:0000256" key="5">
    <source>
        <dbReference type="SAM" id="MobiDB-lite"/>
    </source>
</evidence>
<dbReference type="InterPro" id="IPR050079">
    <property type="entry name" value="DEAD_box_RNA_helicase"/>
</dbReference>
<dbReference type="OrthoDB" id="4255at2759"/>
<dbReference type="Pfam" id="PF00271">
    <property type="entry name" value="Helicase_C"/>
    <property type="match status" value="1"/>
</dbReference>
<protein>
    <recommendedName>
        <fullName evidence="10">DEAD/DEAH box RNA helicase</fullName>
    </recommendedName>
</protein>
<evidence type="ECO:0000259" key="7">
    <source>
        <dbReference type="PROSITE" id="PS51194"/>
    </source>
</evidence>
<dbReference type="SMART" id="SM00490">
    <property type="entry name" value="HELICc"/>
    <property type="match status" value="1"/>
</dbReference>
<dbReference type="PANTHER" id="PTHR47959">
    <property type="entry name" value="ATP-DEPENDENT RNA HELICASE RHLE-RELATED"/>
    <property type="match status" value="1"/>
</dbReference>
<organism evidence="8 9">
    <name type="scientific">Phytophthora boehmeriae</name>
    <dbReference type="NCBI Taxonomy" id="109152"/>
    <lineage>
        <taxon>Eukaryota</taxon>
        <taxon>Sar</taxon>
        <taxon>Stramenopiles</taxon>
        <taxon>Oomycota</taxon>
        <taxon>Peronosporomycetes</taxon>
        <taxon>Peronosporales</taxon>
        <taxon>Peronosporaceae</taxon>
        <taxon>Phytophthora</taxon>
    </lineage>
</organism>